<dbReference type="OrthoDB" id="1263966at2"/>
<name>A0A327VQA0_9BACT</name>
<proteinExistence type="predicted"/>
<evidence type="ECO:0000313" key="1">
    <source>
        <dbReference type="EMBL" id="RAJ75619.1"/>
    </source>
</evidence>
<reference evidence="1 2" key="1">
    <citation type="submission" date="2018-06" db="EMBL/GenBank/DDBJ databases">
        <title>Genomic Encyclopedia of Archaeal and Bacterial Type Strains, Phase II (KMG-II): from individual species to whole genera.</title>
        <authorList>
            <person name="Goeker M."/>
        </authorList>
    </citation>
    <scope>NUCLEOTIDE SEQUENCE [LARGE SCALE GENOMIC DNA]</scope>
    <source>
        <strain evidence="1 2">DSM 29821</strain>
    </source>
</reference>
<sequence>MDNETFYRIYLPALKEALAQDSINHGFFVYPPEYFIDKSVEGEIESFIENELAEDKLIQLVDEYFDAKSHYATEVRGVPIQIIKGRIINEMNVVGKYYE</sequence>
<comment type="caution">
    <text evidence="1">The sequence shown here is derived from an EMBL/GenBank/DDBJ whole genome shotgun (WGS) entry which is preliminary data.</text>
</comment>
<keyword evidence="2" id="KW-1185">Reference proteome</keyword>
<evidence type="ECO:0000313" key="2">
    <source>
        <dbReference type="Proteomes" id="UP000249819"/>
    </source>
</evidence>
<gene>
    <name evidence="1" type="ORF">CLV59_109233</name>
</gene>
<dbReference type="EMBL" id="QLMA01000009">
    <property type="protein sequence ID" value="RAJ75619.1"/>
    <property type="molecule type" value="Genomic_DNA"/>
</dbReference>
<dbReference type="Proteomes" id="UP000249819">
    <property type="component" value="Unassembled WGS sequence"/>
</dbReference>
<dbReference type="AlphaFoldDB" id="A0A327VQA0"/>
<protein>
    <submittedName>
        <fullName evidence="1">Uncharacterized protein</fullName>
    </submittedName>
</protein>
<accession>A0A327VQA0</accession>
<dbReference type="RefSeq" id="WP_111594771.1">
    <property type="nucleotide sequence ID" value="NZ_QLMA01000009.1"/>
</dbReference>
<organism evidence="1 2">
    <name type="scientific">Chitinophaga dinghuensis</name>
    <dbReference type="NCBI Taxonomy" id="1539050"/>
    <lineage>
        <taxon>Bacteria</taxon>
        <taxon>Pseudomonadati</taxon>
        <taxon>Bacteroidota</taxon>
        <taxon>Chitinophagia</taxon>
        <taxon>Chitinophagales</taxon>
        <taxon>Chitinophagaceae</taxon>
        <taxon>Chitinophaga</taxon>
    </lineage>
</organism>